<name>A0A9P0TPJ1_PIEBR</name>
<gene>
    <name evidence="1" type="ORF">PIBRA_LOCUS7634</name>
</gene>
<organism evidence="1 2">
    <name type="scientific">Pieris brassicae</name>
    <name type="common">White butterfly</name>
    <name type="synonym">Large white butterfly</name>
    <dbReference type="NCBI Taxonomy" id="7116"/>
    <lineage>
        <taxon>Eukaryota</taxon>
        <taxon>Metazoa</taxon>
        <taxon>Ecdysozoa</taxon>
        <taxon>Arthropoda</taxon>
        <taxon>Hexapoda</taxon>
        <taxon>Insecta</taxon>
        <taxon>Pterygota</taxon>
        <taxon>Neoptera</taxon>
        <taxon>Endopterygota</taxon>
        <taxon>Lepidoptera</taxon>
        <taxon>Glossata</taxon>
        <taxon>Ditrysia</taxon>
        <taxon>Papilionoidea</taxon>
        <taxon>Pieridae</taxon>
        <taxon>Pierinae</taxon>
        <taxon>Pieris</taxon>
    </lineage>
</organism>
<dbReference type="EMBL" id="CALOZG010000013">
    <property type="protein sequence ID" value="CAH4031059.1"/>
    <property type="molecule type" value="Genomic_DNA"/>
</dbReference>
<comment type="caution">
    <text evidence="1">The sequence shown here is derived from an EMBL/GenBank/DDBJ whole genome shotgun (WGS) entry which is preliminary data.</text>
</comment>
<sequence>MCSPVLNLPSYKDPPECIPCYPVKSTIALSTTALPVILECCLTIKIRKSDISWSTSKDLYNPTIRLVLLRIIEKFIRGGCPSPCCSPCQPSPCCGGAGSLVTVYNAVLAVGQPPQPVAAFDKAVIAIGHHGTSMKTC</sequence>
<keyword evidence="2" id="KW-1185">Reference proteome</keyword>
<dbReference type="Proteomes" id="UP001152562">
    <property type="component" value="Unassembled WGS sequence"/>
</dbReference>
<protein>
    <submittedName>
        <fullName evidence="1">Uncharacterized protein</fullName>
    </submittedName>
</protein>
<reference evidence="1" key="1">
    <citation type="submission" date="2022-05" db="EMBL/GenBank/DDBJ databases">
        <authorList>
            <person name="Okamura Y."/>
        </authorList>
    </citation>
    <scope>NUCLEOTIDE SEQUENCE</scope>
</reference>
<dbReference type="AlphaFoldDB" id="A0A9P0TPJ1"/>
<evidence type="ECO:0000313" key="2">
    <source>
        <dbReference type="Proteomes" id="UP001152562"/>
    </source>
</evidence>
<evidence type="ECO:0000313" key="1">
    <source>
        <dbReference type="EMBL" id="CAH4031059.1"/>
    </source>
</evidence>
<accession>A0A9P0TPJ1</accession>
<proteinExistence type="predicted"/>